<feature type="domain" description="Fibronectin type-III" evidence="4">
    <location>
        <begin position="1153"/>
        <end position="1240"/>
    </location>
</feature>
<comment type="caution">
    <text evidence="5">The sequence shown here is derived from an EMBL/GenBank/DDBJ whole genome shotgun (WGS) entry which is preliminary data.</text>
</comment>
<dbReference type="Proteomes" id="UP000290106">
    <property type="component" value="Unassembled WGS sequence"/>
</dbReference>
<dbReference type="InterPro" id="IPR012334">
    <property type="entry name" value="Pectin_lyas_fold"/>
</dbReference>
<protein>
    <submittedName>
        <fullName evidence="5">Fibronectin type III domain-containing protein</fullName>
    </submittedName>
</protein>
<dbReference type="SUPFAM" id="SSF49265">
    <property type="entry name" value="Fibronectin type III"/>
    <property type="match status" value="3"/>
</dbReference>
<feature type="compositionally biased region" description="Basic and acidic residues" evidence="2">
    <location>
        <begin position="1417"/>
        <end position="1438"/>
    </location>
</feature>
<dbReference type="RefSeq" id="WP_129259256.1">
    <property type="nucleotide sequence ID" value="NZ_SDKC01000001.1"/>
</dbReference>
<evidence type="ECO:0000256" key="3">
    <source>
        <dbReference type="SAM" id="SignalP"/>
    </source>
</evidence>
<dbReference type="PANTHER" id="PTHR46708">
    <property type="entry name" value="TENASCIN"/>
    <property type="match status" value="1"/>
</dbReference>
<dbReference type="PROSITE" id="PS50853">
    <property type="entry name" value="FN3"/>
    <property type="match status" value="4"/>
</dbReference>
<dbReference type="InterPro" id="IPR006626">
    <property type="entry name" value="PbH1"/>
</dbReference>
<sequence length="1519" mass="162860">MKKKWMSGTLALLLAGTTVASMMPAVPVQAAGTDGTGTTYYVDSKGGNDNNDGTSESKAFQTLDKVNELDLEPGDTVLLKKGSVFEDQALVFTKEDSGSAEAPVKVSTYGEGNRPQINTNGHGQWELNYGNPLDNQNHKWKGTVSSSILIEDTEYIEIDGLELTNDRKSTTDTEKDKAYNDAYAMDRTGVAGVAKDNGTVDHIVLNDLYIHDVTGNVYNKHMTNGGIYFIVEKPTDESATGIAKYNDVQIKNCSLDTVNRWGIAVGYTYQWSKFTTASLSDDVMAKYGSSNVVIENNYLNHVGGDAITTMYLDRPLVQYNVSENAAEQINTTDYSQQQPRLDANGNETGKQGVGAGRVAAGIWPWKCKNAIFQYNECFATLNASNGNGDGQPWDADYGDGTNYQYNYSHGNTASTIMFCGWESINNTFRYNISQNEDMGPLDPAGNSGNCQVYNNTFYIKEGINTIWHYTHGNGGPVTIENNIFYFEGSTPATVSNWNISGNKTYSNNLYYNVSSYPNDEAAVKVDAGTDVLVDAGSGPSAAAADKQARRHEDPTASTVFDGYKLAENSPAINAGKVIVDKNGYTIDHDFFGHAITAVPEIGAAESDAVTALVLRSNVYTISGTKVSDLPKNTTVAEFLKNVIVDVGVKVTIKNGETVLGDSDIVKGGATIVLSYEGMEDVIYTVIASSDKELKDSYYEVKGTTMNVPYTDKNPTTVKEMKNNITVADTATVSVLNGGTELADKDAVAAGMTLRITAEDGTTNDYTIGQKNTYNWTLDYVNGQQGNVWFGQMKNGTGSWANMTEVDRDGWPNWCVNTYYGPGIDGQQGTVSTTDTTVHGLLSAPPNTSITTAMAYRVPKSGTVSFNIKDDEPYLRQNGNSGGTVTLSLLLNDTELQSVTLTNSRVQATDWKSFDGIEVSQGDVIRVTTKSNSNPTKPSVHVTPIISYVDKAAADTEAPTAPAAVTATDVTETTAKVTWDEASDNVGVVGYNVYVNENKVNDELVTGTEYDLTGLAEETEYTVTVTAVDAAGNESARSEAATFTTEKAKDMEAPTVPSGVTVTDITETRATVSWEASTDNVEVAGYNVYVNDTKVNAVPVTGTTYDLTGLTEETEYTVMVTAVDTSENESVRSEAATFTTLKTEDPKDTEAPTVPANVRTSDVTETTAKVAWDEASDNVGVVGYNVYVNETKVNEELVTGTEYDLTGLTEETEYTVTVTAVDAEKNESVRSEAVTFTTLKTEEPADTEAPTVPANVKASEITYTKATIAWEASTDNVEVAGYNVYVKGTKVNASLVADPTYDLTGLTEGTEYTVTVTAVDAAGNESEPSEAVTFTTEKETVDPDPNPEPIVVDKTALKENVAKADTALAATDKYTEDSLKKLQDVYKQYAGVLNAEDATQEQVNEANKAIKEALSALEEKKADDSKKDDEKKDDTKKDNNQTTTPSDTSKNNNSTTTKGNSTGTGRTNTGSTGVGSTKTGTSTTAVKTGDTTNVAGWGFALAASAIAAAAGVAGKRKKED</sequence>
<dbReference type="InterPro" id="IPR013783">
    <property type="entry name" value="Ig-like_fold"/>
</dbReference>
<accession>A0A4Q1RL34</accession>
<keyword evidence="3" id="KW-0732">Signal</keyword>
<dbReference type="CDD" id="cd00063">
    <property type="entry name" value="FN3"/>
    <property type="match status" value="4"/>
</dbReference>
<dbReference type="SMART" id="SM00710">
    <property type="entry name" value="PbH1"/>
    <property type="match status" value="4"/>
</dbReference>
<keyword evidence="1" id="KW-0677">Repeat</keyword>
<dbReference type="InterPro" id="IPR003961">
    <property type="entry name" value="FN3_dom"/>
</dbReference>
<feature type="region of interest" description="Disordered" evidence="2">
    <location>
        <begin position="1323"/>
        <end position="1347"/>
    </location>
</feature>
<name>A0A4Q1RL34_9FIRM</name>
<gene>
    <name evidence="5" type="ORF">ETP43_15800</name>
</gene>
<feature type="chain" id="PRO_5020357409" evidence="3">
    <location>
        <begin position="31"/>
        <end position="1519"/>
    </location>
</feature>
<dbReference type="SMART" id="SM00060">
    <property type="entry name" value="FN3"/>
    <property type="match status" value="4"/>
</dbReference>
<dbReference type="Gene3D" id="1.20.1270.90">
    <property type="entry name" value="AF1782-like"/>
    <property type="match status" value="1"/>
</dbReference>
<evidence type="ECO:0000256" key="1">
    <source>
        <dbReference type="ARBA" id="ARBA00022737"/>
    </source>
</evidence>
<dbReference type="OrthoDB" id="9760892at2"/>
<feature type="domain" description="Fibronectin type-III" evidence="4">
    <location>
        <begin position="960"/>
        <end position="1047"/>
    </location>
</feature>
<dbReference type="InterPro" id="IPR036116">
    <property type="entry name" value="FN3_sf"/>
</dbReference>
<proteinExistence type="predicted"/>
<evidence type="ECO:0000259" key="4">
    <source>
        <dbReference type="PROSITE" id="PS50853"/>
    </source>
</evidence>
<dbReference type="PANTHER" id="PTHR46708:SF2">
    <property type="entry name" value="FIBRONECTIN TYPE-III DOMAIN-CONTAINING PROTEIN"/>
    <property type="match status" value="1"/>
</dbReference>
<keyword evidence="6" id="KW-1185">Reference proteome</keyword>
<reference evidence="5 6" key="1">
    <citation type="submission" date="2019-01" db="EMBL/GenBank/DDBJ databases">
        <title>Blautia sp. nov. KGMB01111 isolated human feces.</title>
        <authorList>
            <person name="Park J.-E."/>
            <person name="Kim J.-S."/>
            <person name="Park S.-H."/>
        </authorList>
    </citation>
    <scope>NUCLEOTIDE SEQUENCE [LARGE SCALE GENOMIC DNA]</scope>
    <source>
        <strain evidence="5 6">KGMB01111</strain>
    </source>
</reference>
<evidence type="ECO:0000313" key="5">
    <source>
        <dbReference type="EMBL" id="RXS76524.1"/>
    </source>
</evidence>
<feature type="domain" description="Fibronectin type-III" evidence="4">
    <location>
        <begin position="1055"/>
        <end position="1142"/>
    </location>
</feature>
<dbReference type="InterPro" id="IPR011050">
    <property type="entry name" value="Pectin_lyase_fold/virulence"/>
</dbReference>
<feature type="compositionally biased region" description="Low complexity" evidence="2">
    <location>
        <begin position="1441"/>
        <end position="1489"/>
    </location>
</feature>
<feature type="domain" description="Fibronectin type-III" evidence="4">
    <location>
        <begin position="1251"/>
        <end position="1338"/>
    </location>
</feature>
<dbReference type="Gene3D" id="2.60.40.10">
    <property type="entry name" value="Immunoglobulins"/>
    <property type="match status" value="4"/>
</dbReference>
<dbReference type="EMBL" id="SDKC01000001">
    <property type="protein sequence ID" value="RXS76524.1"/>
    <property type="molecule type" value="Genomic_DNA"/>
</dbReference>
<dbReference type="Gene3D" id="2.160.20.10">
    <property type="entry name" value="Single-stranded right-handed beta-helix, Pectin lyase-like"/>
    <property type="match status" value="1"/>
</dbReference>
<evidence type="ECO:0000313" key="6">
    <source>
        <dbReference type="Proteomes" id="UP000290106"/>
    </source>
</evidence>
<dbReference type="Pfam" id="PF00041">
    <property type="entry name" value="fn3"/>
    <property type="match status" value="4"/>
</dbReference>
<feature type="signal peptide" evidence="3">
    <location>
        <begin position="1"/>
        <end position="30"/>
    </location>
</feature>
<feature type="region of interest" description="Disordered" evidence="2">
    <location>
        <begin position="1417"/>
        <end position="1489"/>
    </location>
</feature>
<organism evidence="5 6">
    <name type="scientific">Blautia faecicola</name>
    <dbReference type="NCBI Taxonomy" id="2509240"/>
    <lineage>
        <taxon>Bacteria</taxon>
        <taxon>Bacillati</taxon>
        <taxon>Bacillota</taxon>
        <taxon>Clostridia</taxon>
        <taxon>Lachnospirales</taxon>
        <taxon>Lachnospiraceae</taxon>
        <taxon>Blautia</taxon>
    </lineage>
</organism>
<evidence type="ECO:0000256" key="2">
    <source>
        <dbReference type="SAM" id="MobiDB-lite"/>
    </source>
</evidence>
<dbReference type="InterPro" id="IPR050991">
    <property type="entry name" value="ECM_Regulatory_Proteins"/>
</dbReference>
<dbReference type="SUPFAM" id="SSF51126">
    <property type="entry name" value="Pectin lyase-like"/>
    <property type="match status" value="1"/>
</dbReference>